<keyword evidence="3" id="KW-0378">Hydrolase</keyword>
<dbReference type="GO" id="GO:0006508">
    <property type="term" value="P:proteolysis"/>
    <property type="evidence" value="ECO:0007669"/>
    <property type="project" value="UniProtKB-KW"/>
</dbReference>
<dbReference type="SUPFAM" id="SSF54001">
    <property type="entry name" value="Cysteine proteinases"/>
    <property type="match status" value="1"/>
</dbReference>
<keyword evidence="2" id="KW-0645">Protease</keyword>
<dbReference type="SMART" id="SM00287">
    <property type="entry name" value="SH3b"/>
    <property type="match status" value="2"/>
</dbReference>
<proteinExistence type="inferred from homology"/>
<dbReference type="Pfam" id="PF08239">
    <property type="entry name" value="SH3_3"/>
    <property type="match status" value="2"/>
</dbReference>
<dbReference type="InterPro" id="IPR003646">
    <property type="entry name" value="SH3-like_bac-type"/>
</dbReference>
<dbReference type="InterPro" id="IPR038765">
    <property type="entry name" value="Papain-like_cys_pep_sf"/>
</dbReference>
<dbReference type="InterPro" id="IPR051202">
    <property type="entry name" value="Peptidase_C40"/>
</dbReference>
<name>A0A1M4WEN0_9CLOT</name>
<reference evidence="8 9" key="1">
    <citation type="submission" date="2016-11" db="EMBL/GenBank/DDBJ databases">
        <authorList>
            <person name="Jaros S."/>
            <person name="Januszkiewicz K."/>
            <person name="Wedrychowicz H."/>
        </authorList>
    </citation>
    <scope>NUCLEOTIDE SEQUENCE [LARGE SCALE GENOMIC DNA]</scope>
    <source>
        <strain evidence="8 9">DSM 17459</strain>
    </source>
</reference>
<dbReference type="PROSITE" id="PS51781">
    <property type="entry name" value="SH3B"/>
    <property type="match status" value="1"/>
</dbReference>
<evidence type="ECO:0000256" key="4">
    <source>
        <dbReference type="ARBA" id="ARBA00022807"/>
    </source>
</evidence>
<comment type="similarity">
    <text evidence="1">Belongs to the peptidase C40 family.</text>
</comment>
<protein>
    <submittedName>
        <fullName evidence="8">SH3 domain-containing protein</fullName>
    </submittedName>
</protein>
<evidence type="ECO:0000313" key="8">
    <source>
        <dbReference type="EMBL" id="SHE79422.1"/>
    </source>
</evidence>
<organism evidence="8 9">
    <name type="scientific">Lactonifactor longoviformis DSM 17459</name>
    <dbReference type="NCBI Taxonomy" id="1122155"/>
    <lineage>
        <taxon>Bacteria</taxon>
        <taxon>Bacillati</taxon>
        <taxon>Bacillota</taxon>
        <taxon>Clostridia</taxon>
        <taxon>Eubacteriales</taxon>
        <taxon>Clostridiaceae</taxon>
        <taxon>Lactonifactor</taxon>
    </lineage>
</organism>
<evidence type="ECO:0000256" key="1">
    <source>
        <dbReference type="ARBA" id="ARBA00007074"/>
    </source>
</evidence>
<dbReference type="Gene3D" id="2.30.30.40">
    <property type="entry name" value="SH3 Domains"/>
    <property type="match status" value="2"/>
</dbReference>
<evidence type="ECO:0000256" key="3">
    <source>
        <dbReference type="ARBA" id="ARBA00022801"/>
    </source>
</evidence>
<dbReference type="STRING" id="1122155.SAMN02745158_01568"/>
<feature type="domain" description="NlpC/P60" evidence="7">
    <location>
        <begin position="210"/>
        <end position="328"/>
    </location>
</feature>
<evidence type="ECO:0000313" key="9">
    <source>
        <dbReference type="Proteomes" id="UP000184245"/>
    </source>
</evidence>
<dbReference type="OrthoDB" id="9808890at2"/>
<dbReference type="Proteomes" id="UP000184245">
    <property type="component" value="Unassembled WGS sequence"/>
</dbReference>
<dbReference type="PANTHER" id="PTHR47053:SF1">
    <property type="entry name" value="MUREIN DD-ENDOPEPTIDASE MEPH-RELATED"/>
    <property type="match status" value="1"/>
</dbReference>
<feature type="chain" id="PRO_5012589854" evidence="5">
    <location>
        <begin position="29"/>
        <end position="328"/>
    </location>
</feature>
<gene>
    <name evidence="8" type="ORF">SAMN02745158_01568</name>
</gene>
<evidence type="ECO:0000256" key="2">
    <source>
        <dbReference type="ARBA" id="ARBA00022670"/>
    </source>
</evidence>
<dbReference type="Gene3D" id="3.90.1720.10">
    <property type="entry name" value="endopeptidase domain like (from Nostoc punctiforme)"/>
    <property type="match status" value="1"/>
</dbReference>
<keyword evidence="4" id="KW-0788">Thiol protease</keyword>
<dbReference type="RefSeq" id="WP_072850602.1">
    <property type="nucleotide sequence ID" value="NZ_FQVI01000006.1"/>
</dbReference>
<dbReference type="GO" id="GO:0008234">
    <property type="term" value="F:cysteine-type peptidase activity"/>
    <property type="evidence" value="ECO:0007669"/>
    <property type="project" value="UniProtKB-KW"/>
</dbReference>
<dbReference type="EMBL" id="FQVI01000006">
    <property type="protein sequence ID" value="SHE79422.1"/>
    <property type="molecule type" value="Genomic_DNA"/>
</dbReference>
<evidence type="ECO:0000256" key="5">
    <source>
        <dbReference type="SAM" id="SignalP"/>
    </source>
</evidence>
<keyword evidence="9" id="KW-1185">Reference proteome</keyword>
<dbReference type="PANTHER" id="PTHR47053">
    <property type="entry name" value="MUREIN DD-ENDOPEPTIDASE MEPH-RELATED"/>
    <property type="match status" value="1"/>
</dbReference>
<feature type="signal peptide" evidence="5">
    <location>
        <begin position="1"/>
        <end position="28"/>
    </location>
</feature>
<dbReference type="PROSITE" id="PS51935">
    <property type="entry name" value="NLPC_P60"/>
    <property type="match status" value="1"/>
</dbReference>
<evidence type="ECO:0000259" key="6">
    <source>
        <dbReference type="PROSITE" id="PS51781"/>
    </source>
</evidence>
<feature type="domain" description="SH3b" evidence="6">
    <location>
        <begin position="124"/>
        <end position="186"/>
    </location>
</feature>
<sequence length="328" mass="35549">MRNKIAKVTVCALTGLTVLAGSPVNAHALPTESALAGISLPLEKTYEAVGSMAAANVEDYVNIRSGASEESEIVGKLYRGAVAAITGLEGEWYQVSSGSVEGYIKREYLIYGEEAEPAIREARTSTATVNTEVLHVRADKTMDAEILGTLQEGERIPVIESLEGWEKISYGEQEGYISQEYVSLESGYETAESIEEEQARLAEEAARQEAGIRQEMVSYSKQFLGNPYVWGGTSLTNGTDCSGFVQSLYAHFGYAIPRDSRSQAAGAAGISQEEMQPGDLLFYSRGGSINHVAMYIGDGQIIHASNPKTGIKISPYDYRQPVKVGRYI</sequence>
<accession>A0A1M4WEN0</accession>
<dbReference type="AlphaFoldDB" id="A0A1M4WEN0"/>
<dbReference type="InterPro" id="IPR000064">
    <property type="entry name" value="NLP_P60_dom"/>
</dbReference>
<dbReference type="Pfam" id="PF00877">
    <property type="entry name" value="NLPC_P60"/>
    <property type="match status" value="1"/>
</dbReference>
<evidence type="ECO:0000259" key="7">
    <source>
        <dbReference type="PROSITE" id="PS51935"/>
    </source>
</evidence>
<keyword evidence="5" id="KW-0732">Signal</keyword>